<sequence>MILDIVDYKDDRIPVYIGDIENIDYIQVEVLTGDEVITVWYKDGTYKDLDSSQCRLRDYYDGEYEVPSEQIEKWSNMPGSSYDRMERFIESVEE</sequence>
<gene>
    <name evidence="2" type="ORF">A9Y57_00134</name>
    <name evidence="1" type="ORF">A9Y57_00500</name>
</gene>
<protein>
    <submittedName>
        <fullName evidence="1">Uncharacterized protein</fullName>
    </submittedName>
</protein>
<name>A0A854WFP0_9STRE</name>
<comment type="caution">
    <text evidence="1">The sequence shown here is derived from an EMBL/GenBank/DDBJ whole genome shotgun (WGS) entry which is preliminary data.</text>
</comment>
<dbReference type="EMBL" id="NSGR01000004">
    <property type="protein sequence ID" value="PCH13866.1"/>
    <property type="molecule type" value="Genomic_DNA"/>
</dbReference>
<organism evidence="1 3">
    <name type="scientific">Streptococcus parauberis</name>
    <dbReference type="NCBI Taxonomy" id="1348"/>
    <lineage>
        <taxon>Bacteria</taxon>
        <taxon>Bacillati</taxon>
        <taxon>Bacillota</taxon>
        <taxon>Bacilli</taxon>
        <taxon>Lactobacillales</taxon>
        <taxon>Streptococcaceae</taxon>
        <taxon>Streptococcus</taxon>
    </lineage>
</organism>
<dbReference type="AlphaFoldDB" id="A0A854WFP0"/>
<evidence type="ECO:0000313" key="3">
    <source>
        <dbReference type="Proteomes" id="UP000217465"/>
    </source>
</evidence>
<evidence type="ECO:0000313" key="1">
    <source>
        <dbReference type="EMBL" id="PCH13866.1"/>
    </source>
</evidence>
<reference evidence="1 3" key="1">
    <citation type="submission" date="2016-06" db="EMBL/GenBank/DDBJ databases">
        <authorList>
            <person name="Haines A.N."/>
            <person name="Council K.R."/>
        </authorList>
    </citation>
    <scope>NUCLEOTIDE SEQUENCE [LARGE SCALE GENOMIC DNA]</scope>
    <source>
        <strain evidence="1 3">SP158-29</strain>
    </source>
</reference>
<evidence type="ECO:0000313" key="2">
    <source>
        <dbReference type="EMBL" id="PCH14132.1"/>
    </source>
</evidence>
<accession>A0A854WFP0</accession>
<proteinExistence type="predicted"/>
<dbReference type="RefSeq" id="WP_096633224.1">
    <property type="nucleotide sequence ID" value="NZ_NSGR01000003.1"/>
</dbReference>
<dbReference type="EMBL" id="NSGR01000003">
    <property type="protein sequence ID" value="PCH14132.1"/>
    <property type="molecule type" value="Genomic_DNA"/>
</dbReference>
<dbReference type="Proteomes" id="UP000217465">
    <property type="component" value="Unassembled WGS sequence"/>
</dbReference>